<dbReference type="PANTHER" id="PTHR39158">
    <property type="entry name" value="OS08G0560600 PROTEIN"/>
    <property type="match status" value="1"/>
</dbReference>
<evidence type="ECO:0000313" key="2">
    <source>
        <dbReference type="EMBL" id="TYT75269.1"/>
    </source>
</evidence>
<feature type="domain" description="DnaJ homologue subfamily C member 28 conserved" evidence="1">
    <location>
        <begin position="6"/>
        <end position="71"/>
    </location>
</feature>
<gene>
    <name evidence="2" type="ORF">FIM25_06075</name>
</gene>
<dbReference type="OrthoDB" id="9798476at2"/>
<reference evidence="2 3" key="1">
    <citation type="submission" date="2019-06" db="EMBL/GenBank/DDBJ databases">
        <title>Desulfobotulus mexicanus sp. nov., a novel sulfate-reducing bacterium isolated from the sediment of an alkaline crater lake in Mexico.</title>
        <authorList>
            <person name="Hirschler-Rea A."/>
        </authorList>
    </citation>
    <scope>NUCLEOTIDE SEQUENCE [LARGE SCALE GENOMIC DNA]</scope>
    <source>
        <strain evidence="2 3">PAR22N</strain>
    </source>
</reference>
<dbReference type="EMBL" id="VDMB01000005">
    <property type="protein sequence ID" value="TYT75269.1"/>
    <property type="molecule type" value="Genomic_DNA"/>
</dbReference>
<evidence type="ECO:0000313" key="3">
    <source>
        <dbReference type="Proteomes" id="UP000321899"/>
    </source>
</evidence>
<protein>
    <submittedName>
        <fullName evidence="2">DUF1992 domain-containing protein</fullName>
    </submittedName>
</protein>
<dbReference type="InterPro" id="IPR052573">
    <property type="entry name" value="DnaJ_C_subfamily_28"/>
</dbReference>
<dbReference type="InterPro" id="IPR018961">
    <property type="entry name" value="DnaJ_homolog_subfam-C_membr-28"/>
</dbReference>
<evidence type="ECO:0000259" key="1">
    <source>
        <dbReference type="Pfam" id="PF09350"/>
    </source>
</evidence>
<dbReference type="RefSeq" id="WP_139447337.1">
    <property type="nucleotide sequence ID" value="NZ_VDMB01000005.1"/>
</dbReference>
<organism evidence="2 3">
    <name type="scientific">Desulfobotulus mexicanus</name>
    <dbReference type="NCBI Taxonomy" id="2586642"/>
    <lineage>
        <taxon>Bacteria</taxon>
        <taxon>Pseudomonadati</taxon>
        <taxon>Thermodesulfobacteriota</taxon>
        <taxon>Desulfobacteria</taxon>
        <taxon>Desulfobacterales</taxon>
        <taxon>Desulfobacteraceae</taxon>
        <taxon>Desulfobotulus</taxon>
    </lineage>
</organism>
<dbReference type="PANTHER" id="PTHR39158:SF1">
    <property type="entry name" value="DNAJ HOMOLOG SUBFAMILY C MEMBER 28"/>
    <property type="match status" value="1"/>
</dbReference>
<dbReference type="AlphaFoldDB" id="A0A5Q4VC55"/>
<proteinExistence type="predicted"/>
<dbReference type="Pfam" id="PF09350">
    <property type="entry name" value="DJC28_CD"/>
    <property type="match status" value="1"/>
</dbReference>
<comment type="caution">
    <text evidence="2">The sequence shown here is derived from an EMBL/GenBank/DDBJ whole genome shotgun (WGS) entry which is preliminary data.</text>
</comment>
<dbReference type="Proteomes" id="UP000321899">
    <property type="component" value="Unassembled WGS sequence"/>
</dbReference>
<accession>A0A5Q4VC55</accession>
<keyword evidence="3" id="KW-1185">Reference proteome</keyword>
<name>A0A5Q4VC55_9BACT</name>
<sequence length="120" mass="13801">MLFGKIAEEKIKEAQKKGAFNNLEGAGRPLPEENMVIPEDLRMAYRMLKTADCLPPELEMRKEIHSTAELLEATPDLAEKQKILTRLNVLIRKANMSQPTRPDREIPEYYLPALVNRLEK</sequence>